<feature type="disulfide bond" evidence="8">
    <location>
        <begin position="129"/>
        <end position="144"/>
    </location>
</feature>
<dbReference type="InterPro" id="IPR023415">
    <property type="entry name" value="LDLR_class-A_CS"/>
</dbReference>
<dbReference type="GO" id="GO:0012505">
    <property type="term" value="C:endomembrane system"/>
    <property type="evidence" value="ECO:0007669"/>
    <property type="project" value="UniProtKB-SubCell"/>
</dbReference>
<accession>A0A815FMW7</accession>
<evidence type="ECO:0000256" key="9">
    <source>
        <dbReference type="SAM" id="Phobius"/>
    </source>
</evidence>
<dbReference type="InterPro" id="IPR002172">
    <property type="entry name" value="LDrepeatLR_classA_rpt"/>
</dbReference>
<dbReference type="AlphaFoldDB" id="A0A815FMW7"/>
<proteinExistence type="predicted"/>
<keyword evidence="7 8" id="KW-1015">Disulfide bond</keyword>
<evidence type="ECO:0000313" key="11">
    <source>
        <dbReference type="EMBL" id="CAF1329196.1"/>
    </source>
</evidence>
<sequence length="484" mass="55119">MNHCVRLLLLFTPSLAALGLLGIAFATNWWTIALEKNIPKDSSFNSPSDDRTQSILIRVPVSRGLFSECSAYRNVKVLVSDTFDFRPNFTLIEIDKLEQENCTTEQFQCVTGVAIARPVTRCIDNQRRCNRIVDCEDKSDETNCSGTNAVHDHEFFQCPTGYMKCQDKKSCYRPNEQTCDGVSNCIDDSDEMNCNAEKCQQNKHVFCPRDGKCARRDNSKRCDGIVDCADHSDEDNCQRCNGDLSIISCDSKCFRSDYRCDDIVHCSNFQDELGCDDYTTSTSARHKKFLHSDLSCMEQRFNPFRIHPPTISNASLKSYSEPQQRVEYLNTVFYLQLVVFYGIVGGLIFLLLAVVSLFFFGCCRRHCIGVPFFFYGLWMFLAWVLIMIGLGTFAAMWFWQKQTVLDAGKSLPSEIMIHERNPTLRHIEFFGLSFWLACGAALSTFIGLLLSCCNMKSCICMRTKICHCLSKLNLTAFLFSTSFF</sequence>
<evidence type="ECO:0000256" key="2">
    <source>
        <dbReference type="ARBA" id="ARBA00004308"/>
    </source>
</evidence>
<evidence type="ECO:0000256" key="1">
    <source>
        <dbReference type="ARBA" id="ARBA00004167"/>
    </source>
</evidence>
<feature type="disulfide bond" evidence="8">
    <location>
        <begin position="222"/>
        <end position="237"/>
    </location>
</feature>
<dbReference type="InterPro" id="IPR036055">
    <property type="entry name" value="LDL_receptor-like_sf"/>
</dbReference>
<keyword evidence="4" id="KW-0677">Repeat</keyword>
<dbReference type="CDD" id="cd00112">
    <property type="entry name" value="LDLa"/>
    <property type="match status" value="3"/>
</dbReference>
<evidence type="ECO:0000256" key="8">
    <source>
        <dbReference type="PROSITE-ProRule" id="PRU00124"/>
    </source>
</evidence>
<feature type="transmembrane region" description="Helical" evidence="9">
    <location>
        <begin position="372"/>
        <end position="399"/>
    </location>
</feature>
<comment type="caution">
    <text evidence="11">The sequence shown here is derived from an EMBL/GenBank/DDBJ whole genome shotgun (WGS) entry which is preliminary data.</text>
</comment>
<comment type="subcellular location">
    <subcellularLocation>
        <location evidence="2">Endomembrane system</location>
    </subcellularLocation>
    <subcellularLocation>
        <location evidence="1">Membrane</location>
        <topology evidence="1">Single-pass membrane protein</topology>
    </subcellularLocation>
</comment>
<dbReference type="PRINTS" id="PR00261">
    <property type="entry name" value="LDLRECEPTOR"/>
</dbReference>
<dbReference type="SUPFAM" id="SSF57424">
    <property type="entry name" value="LDL receptor-like module"/>
    <property type="match status" value="2"/>
</dbReference>
<feature type="transmembrane region" description="Helical" evidence="9">
    <location>
        <begin position="429"/>
        <end position="452"/>
    </location>
</feature>
<dbReference type="OrthoDB" id="10005216at2759"/>
<evidence type="ECO:0000256" key="4">
    <source>
        <dbReference type="ARBA" id="ARBA00022737"/>
    </source>
</evidence>
<dbReference type="EMBL" id="CAJNOJ010000242">
    <property type="protein sequence ID" value="CAF1329196.1"/>
    <property type="molecule type" value="Genomic_DNA"/>
</dbReference>
<evidence type="ECO:0000256" key="6">
    <source>
        <dbReference type="ARBA" id="ARBA00023136"/>
    </source>
</evidence>
<dbReference type="Gene3D" id="4.10.400.10">
    <property type="entry name" value="Low-density Lipoprotein Receptor"/>
    <property type="match status" value="3"/>
</dbReference>
<keyword evidence="6 9" id="KW-0472">Membrane</keyword>
<feature type="disulfide bond" evidence="8">
    <location>
        <begin position="179"/>
        <end position="194"/>
    </location>
</feature>
<gene>
    <name evidence="11" type="ORF">EDS130_LOCUS32093</name>
</gene>
<dbReference type="SMART" id="SM00192">
    <property type="entry name" value="LDLa"/>
    <property type="match status" value="4"/>
</dbReference>
<keyword evidence="3 9" id="KW-0812">Transmembrane</keyword>
<reference evidence="11" key="1">
    <citation type="submission" date="2021-02" db="EMBL/GenBank/DDBJ databases">
        <authorList>
            <person name="Nowell W R."/>
        </authorList>
    </citation>
    <scope>NUCLEOTIDE SEQUENCE</scope>
</reference>
<evidence type="ECO:0000256" key="5">
    <source>
        <dbReference type="ARBA" id="ARBA00022989"/>
    </source>
</evidence>
<dbReference type="Pfam" id="PF00057">
    <property type="entry name" value="Ldl_recept_a"/>
    <property type="match status" value="1"/>
</dbReference>
<evidence type="ECO:0000256" key="3">
    <source>
        <dbReference type="ARBA" id="ARBA00022692"/>
    </source>
</evidence>
<evidence type="ECO:0000313" key="12">
    <source>
        <dbReference type="Proteomes" id="UP000663852"/>
    </source>
</evidence>
<keyword evidence="5 9" id="KW-1133">Transmembrane helix</keyword>
<protein>
    <submittedName>
        <fullName evidence="11">Uncharacterized protein</fullName>
    </submittedName>
</protein>
<dbReference type="GO" id="GO:0016192">
    <property type="term" value="P:vesicle-mediated transport"/>
    <property type="evidence" value="ECO:0007669"/>
    <property type="project" value="UniProtKB-ARBA"/>
</dbReference>
<feature type="signal peptide" evidence="10">
    <location>
        <begin position="1"/>
        <end position="16"/>
    </location>
</feature>
<dbReference type="GO" id="GO:0005886">
    <property type="term" value="C:plasma membrane"/>
    <property type="evidence" value="ECO:0007669"/>
    <property type="project" value="TreeGrafter"/>
</dbReference>
<evidence type="ECO:0000256" key="7">
    <source>
        <dbReference type="ARBA" id="ARBA00023157"/>
    </source>
</evidence>
<dbReference type="PROSITE" id="PS01209">
    <property type="entry name" value="LDLRA_1"/>
    <property type="match status" value="1"/>
</dbReference>
<evidence type="ECO:0000256" key="10">
    <source>
        <dbReference type="SAM" id="SignalP"/>
    </source>
</evidence>
<feature type="chain" id="PRO_5032514800" evidence="10">
    <location>
        <begin position="17"/>
        <end position="484"/>
    </location>
</feature>
<dbReference type="InterPro" id="IPR050685">
    <property type="entry name" value="LDLR"/>
</dbReference>
<name>A0A815FMW7_ADIRI</name>
<dbReference type="PROSITE" id="PS50068">
    <property type="entry name" value="LDLRA_2"/>
    <property type="match status" value="3"/>
</dbReference>
<feature type="transmembrane region" description="Helical" evidence="9">
    <location>
        <begin position="333"/>
        <end position="360"/>
    </location>
</feature>
<dbReference type="Proteomes" id="UP000663852">
    <property type="component" value="Unassembled WGS sequence"/>
</dbReference>
<keyword evidence="10" id="KW-0732">Signal</keyword>
<dbReference type="PANTHER" id="PTHR24270">
    <property type="entry name" value="LOW-DENSITY LIPOPROTEIN RECEPTOR-RELATED"/>
    <property type="match status" value="1"/>
</dbReference>
<organism evidence="11 12">
    <name type="scientific">Adineta ricciae</name>
    <name type="common">Rotifer</name>
    <dbReference type="NCBI Taxonomy" id="249248"/>
    <lineage>
        <taxon>Eukaryota</taxon>
        <taxon>Metazoa</taxon>
        <taxon>Spiralia</taxon>
        <taxon>Gnathifera</taxon>
        <taxon>Rotifera</taxon>
        <taxon>Eurotatoria</taxon>
        <taxon>Bdelloidea</taxon>
        <taxon>Adinetida</taxon>
        <taxon>Adinetidae</taxon>
        <taxon>Adineta</taxon>
    </lineage>
</organism>
<comment type="caution">
    <text evidence="8">Lacks conserved residue(s) required for the propagation of feature annotation.</text>
</comment>